<evidence type="ECO:0000256" key="3">
    <source>
        <dbReference type="ARBA" id="ARBA00022691"/>
    </source>
</evidence>
<dbReference type="Gene3D" id="6.10.140.2220">
    <property type="match status" value="1"/>
</dbReference>
<sequence length="757" mass="84432">MSGKQVEKEKMGVTSDPTMDLNEKGFFRPYVMKLTSQHLNQRVLDTFQKLNSDLDRITFLHQMPFVHTLQLDKYSRGKSLKEAQEAKVRGNTHFGKGKFFEAAMEYTRGILAAPWPASYHQPGSSSSSSSASCPSISTQDAISVLPVSLGNRSACLLHLGLHQECLEDIDEAICQGYPQKLLHKLHERAGDCHSHLINLGEAKRAYESALEALGASSGLDQKKQDTWATAILEKLKDLEAKGQQVAVNHQQQSSPSGPASGQDCLFEDDEERPELTKGCNPKFPSFAKSMVIKYTSDNGRYTVAGGPIHPGETLAIEDPIVTCIMAEKRGIYCSYCLKSEVAFCSRQCRSAACQSYHKYECGIQKLLDASGMSITCWIALRIVSQSSLQHLYKLEEVMRAKGKTLVHDRANESERTEDGGMSNDGQYLSSNYETIYNMEDHYKQRRPADFIHKGLMSIFLLKCLQLSGYFGQENIKSPDELVPGDKWKPLTKEEAFIGALILRNLQIVQFNVHEISDFRMKTPTTFKGANSVSIGAGIYPTVCLMNHSCGPGIVRYFLGSKMVVKCLNRLKTGDLVSENYGPVFTRMPVSERRATLRARYWFDCACEACEGAWPTYAEMCANAHDLRLVCSARDCHSVIGSATEEEPVFVTCKVCGTKTNVFKVLKKLQATEASFQSAMGLIEAGHVKDAMKAFFELLDELDTMLAPPYKDLHLCQEFIRRCMLTMGSHWYPGKLRFSTFSSSLPPSVKEIMSPNNC</sequence>
<proteinExistence type="predicted"/>
<keyword evidence="3" id="KW-0949">S-adenosyl-L-methionine</keyword>
<evidence type="ECO:0000313" key="6">
    <source>
        <dbReference type="Proteomes" id="UP000678499"/>
    </source>
</evidence>
<dbReference type="Gene3D" id="2.170.270.10">
    <property type="entry name" value="SET domain"/>
    <property type="match status" value="1"/>
</dbReference>
<evidence type="ECO:0000256" key="2">
    <source>
        <dbReference type="ARBA" id="ARBA00022679"/>
    </source>
</evidence>
<dbReference type="InterPro" id="IPR046341">
    <property type="entry name" value="SET_dom_sf"/>
</dbReference>
<gene>
    <name evidence="5" type="ORF">NMOB1V02_LOCUS8075</name>
</gene>
<evidence type="ECO:0000256" key="1">
    <source>
        <dbReference type="ARBA" id="ARBA00022603"/>
    </source>
</evidence>
<dbReference type="GO" id="GO:0005634">
    <property type="term" value="C:nucleus"/>
    <property type="evidence" value="ECO:0007669"/>
    <property type="project" value="TreeGrafter"/>
</dbReference>
<dbReference type="OrthoDB" id="1028014at2759"/>
<dbReference type="GO" id="GO:0032259">
    <property type="term" value="P:methylation"/>
    <property type="evidence" value="ECO:0007669"/>
    <property type="project" value="UniProtKB-KW"/>
</dbReference>
<organism evidence="5">
    <name type="scientific">Notodromas monacha</name>
    <dbReference type="NCBI Taxonomy" id="399045"/>
    <lineage>
        <taxon>Eukaryota</taxon>
        <taxon>Metazoa</taxon>
        <taxon>Ecdysozoa</taxon>
        <taxon>Arthropoda</taxon>
        <taxon>Crustacea</taxon>
        <taxon>Oligostraca</taxon>
        <taxon>Ostracoda</taxon>
        <taxon>Podocopa</taxon>
        <taxon>Podocopida</taxon>
        <taxon>Cypridocopina</taxon>
        <taxon>Cypridoidea</taxon>
        <taxon>Cyprididae</taxon>
        <taxon>Notodromas</taxon>
    </lineage>
</organism>
<keyword evidence="1" id="KW-0489">Methyltransferase</keyword>
<dbReference type="Gene3D" id="1.10.220.160">
    <property type="match status" value="1"/>
</dbReference>
<dbReference type="SUPFAM" id="SSF48452">
    <property type="entry name" value="TPR-like"/>
    <property type="match status" value="1"/>
</dbReference>
<feature type="region of interest" description="Disordered" evidence="4">
    <location>
        <begin position="243"/>
        <end position="265"/>
    </location>
</feature>
<dbReference type="InterPro" id="IPR044421">
    <property type="entry name" value="SMYD4_SET"/>
</dbReference>
<dbReference type="PANTHER" id="PTHR46165:SF7">
    <property type="entry name" value="SET AND MYND DOMAIN-CONTAINING PROTEIN 4"/>
    <property type="match status" value="1"/>
</dbReference>
<dbReference type="InterPro" id="IPR052097">
    <property type="entry name" value="SET-MYND_domain_protein"/>
</dbReference>
<dbReference type="Gene3D" id="1.25.40.10">
    <property type="entry name" value="Tetratricopeptide repeat domain"/>
    <property type="match status" value="1"/>
</dbReference>
<dbReference type="AlphaFoldDB" id="A0A7R9BUV7"/>
<keyword evidence="2" id="KW-0808">Transferase</keyword>
<dbReference type="EMBL" id="OA884196">
    <property type="protein sequence ID" value="CAD7280415.1"/>
    <property type="molecule type" value="Genomic_DNA"/>
</dbReference>
<dbReference type="Proteomes" id="UP000678499">
    <property type="component" value="Unassembled WGS sequence"/>
</dbReference>
<dbReference type="CDD" id="cd10536">
    <property type="entry name" value="SET_SMYD4"/>
    <property type="match status" value="1"/>
</dbReference>
<evidence type="ECO:0000313" key="5">
    <source>
        <dbReference type="EMBL" id="CAD7280415.1"/>
    </source>
</evidence>
<dbReference type="PANTHER" id="PTHR46165">
    <property type="entry name" value="SET AND MYND DOMAIN-CONTAINING PROTEIN 4"/>
    <property type="match status" value="1"/>
</dbReference>
<reference evidence="5" key="1">
    <citation type="submission" date="2020-11" db="EMBL/GenBank/DDBJ databases">
        <authorList>
            <person name="Tran Van P."/>
        </authorList>
    </citation>
    <scope>NUCLEOTIDE SEQUENCE</scope>
</reference>
<dbReference type="SUPFAM" id="SSF82199">
    <property type="entry name" value="SET domain"/>
    <property type="match status" value="1"/>
</dbReference>
<accession>A0A7R9BUV7</accession>
<name>A0A7R9BUV7_9CRUS</name>
<evidence type="ECO:0008006" key="7">
    <source>
        <dbReference type="Google" id="ProtNLM"/>
    </source>
</evidence>
<evidence type="ECO:0000256" key="4">
    <source>
        <dbReference type="SAM" id="MobiDB-lite"/>
    </source>
</evidence>
<dbReference type="EMBL" id="CAJPEX010002159">
    <property type="protein sequence ID" value="CAG0920567.1"/>
    <property type="molecule type" value="Genomic_DNA"/>
</dbReference>
<keyword evidence="6" id="KW-1185">Reference proteome</keyword>
<dbReference type="GO" id="GO:0008168">
    <property type="term" value="F:methyltransferase activity"/>
    <property type="evidence" value="ECO:0007669"/>
    <property type="project" value="UniProtKB-KW"/>
</dbReference>
<dbReference type="GO" id="GO:0042826">
    <property type="term" value="F:histone deacetylase binding"/>
    <property type="evidence" value="ECO:0007669"/>
    <property type="project" value="TreeGrafter"/>
</dbReference>
<dbReference type="InterPro" id="IPR011990">
    <property type="entry name" value="TPR-like_helical_dom_sf"/>
</dbReference>
<protein>
    <recommendedName>
        <fullName evidence="7">SET and MYND domain-containing protein 4</fullName>
    </recommendedName>
</protein>
<dbReference type="GO" id="GO:0005737">
    <property type="term" value="C:cytoplasm"/>
    <property type="evidence" value="ECO:0007669"/>
    <property type="project" value="TreeGrafter"/>
</dbReference>
<feature type="compositionally biased region" description="Low complexity" evidence="4">
    <location>
        <begin position="250"/>
        <end position="262"/>
    </location>
</feature>